<dbReference type="KEGG" id="hdt:HYPDE_41818"/>
<keyword evidence="3" id="KW-1185">Reference proteome</keyword>
<dbReference type="HOGENOM" id="CLU_177678_0_0_5"/>
<evidence type="ECO:0000313" key="2">
    <source>
        <dbReference type="EMBL" id="AGK60030.1"/>
    </source>
</evidence>
<dbReference type="Proteomes" id="UP000005952">
    <property type="component" value="Chromosome"/>
</dbReference>
<protein>
    <submittedName>
        <fullName evidence="2">Uncharacterized protein</fullName>
    </submittedName>
</protein>
<dbReference type="STRING" id="670307.HYPDE_41818"/>
<reference evidence="2 3" key="1">
    <citation type="journal article" date="2013" name="Genome Announc.">
        <title>Genome sequences for three denitrifying bacterial strains isolated from a uranium- and nitrate-contaminated subsurface environment.</title>
        <authorList>
            <person name="Venkatramanan R."/>
            <person name="Prakash O."/>
            <person name="Woyke T."/>
            <person name="Chain P."/>
            <person name="Goodwin L.A."/>
            <person name="Watson D."/>
            <person name="Brooks S."/>
            <person name="Kostka J.E."/>
            <person name="Green S.J."/>
        </authorList>
    </citation>
    <scope>NUCLEOTIDE SEQUENCE [LARGE SCALE GENOMIC DNA]</scope>
    <source>
        <strain evidence="2 3">1NES1</strain>
    </source>
</reference>
<sequence>MGLMKKKMLMCAALAAAMSFGAGIANAGCVTKGAVATSSSADSAKWFAFETMVQSVSWGLWPGFLATGNVEGYKVVNKRYNCRPDGGMVTCHGRATFCKR</sequence>
<gene>
    <name evidence="2" type="ORF">HYPDE_41818</name>
</gene>
<evidence type="ECO:0000256" key="1">
    <source>
        <dbReference type="SAM" id="SignalP"/>
    </source>
</evidence>
<accession>N0BIT2</accession>
<feature type="signal peptide" evidence="1">
    <location>
        <begin position="1"/>
        <end position="27"/>
    </location>
</feature>
<feature type="chain" id="PRO_5004105351" evidence="1">
    <location>
        <begin position="28"/>
        <end position="100"/>
    </location>
</feature>
<dbReference type="EMBL" id="CP005587">
    <property type="protein sequence ID" value="AGK60030.1"/>
    <property type="molecule type" value="Genomic_DNA"/>
</dbReference>
<keyword evidence="1" id="KW-0732">Signal</keyword>
<proteinExistence type="predicted"/>
<organism evidence="2 3">
    <name type="scientific">Hyphomicrobium denitrificans 1NES1</name>
    <dbReference type="NCBI Taxonomy" id="670307"/>
    <lineage>
        <taxon>Bacteria</taxon>
        <taxon>Pseudomonadati</taxon>
        <taxon>Pseudomonadota</taxon>
        <taxon>Alphaproteobacteria</taxon>
        <taxon>Hyphomicrobiales</taxon>
        <taxon>Hyphomicrobiaceae</taxon>
        <taxon>Hyphomicrobium</taxon>
    </lineage>
</organism>
<evidence type="ECO:0000313" key="3">
    <source>
        <dbReference type="Proteomes" id="UP000005952"/>
    </source>
</evidence>
<name>N0BIT2_9HYPH</name>
<dbReference type="AlphaFoldDB" id="N0BIT2"/>